<protein>
    <submittedName>
        <fullName evidence="2">Uncharacterized protein</fullName>
    </submittedName>
</protein>
<evidence type="ECO:0000256" key="1">
    <source>
        <dbReference type="SAM" id="MobiDB-lite"/>
    </source>
</evidence>
<feature type="compositionally biased region" description="Basic and acidic residues" evidence="1">
    <location>
        <begin position="125"/>
        <end position="138"/>
    </location>
</feature>
<name>A0AA35YW72_LACSI</name>
<evidence type="ECO:0000313" key="2">
    <source>
        <dbReference type="EMBL" id="CAI9281148.1"/>
    </source>
</evidence>
<feature type="region of interest" description="Disordered" evidence="1">
    <location>
        <begin position="118"/>
        <end position="138"/>
    </location>
</feature>
<dbReference type="AlphaFoldDB" id="A0AA35YW72"/>
<organism evidence="2 3">
    <name type="scientific">Lactuca saligna</name>
    <name type="common">Willowleaf lettuce</name>
    <dbReference type="NCBI Taxonomy" id="75948"/>
    <lineage>
        <taxon>Eukaryota</taxon>
        <taxon>Viridiplantae</taxon>
        <taxon>Streptophyta</taxon>
        <taxon>Embryophyta</taxon>
        <taxon>Tracheophyta</taxon>
        <taxon>Spermatophyta</taxon>
        <taxon>Magnoliopsida</taxon>
        <taxon>eudicotyledons</taxon>
        <taxon>Gunneridae</taxon>
        <taxon>Pentapetalae</taxon>
        <taxon>asterids</taxon>
        <taxon>campanulids</taxon>
        <taxon>Asterales</taxon>
        <taxon>Asteraceae</taxon>
        <taxon>Cichorioideae</taxon>
        <taxon>Cichorieae</taxon>
        <taxon>Lactucinae</taxon>
        <taxon>Lactuca</taxon>
    </lineage>
</organism>
<dbReference type="Proteomes" id="UP001177003">
    <property type="component" value="Chromosome 4"/>
</dbReference>
<gene>
    <name evidence="2" type="ORF">LSALG_LOCUS20861</name>
</gene>
<feature type="region of interest" description="Disordered" evidence="1">
    <location>
        <begin position="163"/>
        <end position="186"/>
    </location>
</feature>
<feature type="compositionally biased region" description="Polar residues" evidence="1">
    <location>
        <begin position="163"/>
        <end position="176"/>
    </location>
</feature>
<dbReference type="EMBL" id="OX465080">
    <property type="protein sequence ID" value="CAI9281148.1"/>
    <property type="molecule type" value="Genomic_DNA"/>
</dbReference>
<accession>A0AA35YW72</accession>
<evidence type="ECO:0000313" key="3">
    <source>
        <dbReference type="Proteomes" id="UP001177003"/>
    </source>
</evidence>
<proteinExistence type="predicted"/>
<sequence>MTSPEHIYFVDQSASTIILNIKANQKLIVDLNASKTNTLLKPLIEYLCYSPLLKVVAMHEEVPLVNLSRRILLQFITKKLKSIEAGDLHKNGGKRKAKVSATIAVNVPRKLKKMMKKPMLPPPVFKDDSDERTYSDDQGEDVIRNDEYDTINTTEVPIISKPSTTVASPQVSTSPFLSGPLESDIF</sequence>
<reference evidence="2" key="1">
    <citation type="submission" date="2023-04" db="EMBL/GenBank/DDBJ databases">
        <authorList>
            <person name="Vijverberg K."/>
            <person name="Xiong W."/>
            <person name="Schranz E."/>
        </authorList>
    </citation>
    <scope>NUCLEOTIDE SEQUENCE</scope>
</reference>
<keyword evidence="3" id="KW-1185">Reference proteome</keyword>